<keyword evidence="2" id="KW-0479">Metal-binding</keyword>
<protein>
    <recommendedName>
        <fullName evidence="12">Chromo domain-containing protein</fullName>
    </recommendedName>
</protein>
<name>A0AAE0CFV9_9CHLO</name>
<evidence type="ECO:0000259" key="9">
    <source>
        <dbReference type="PROSITE" id="PS50808"/>
    </source>
</evidence>
<dbReference type="InterPro" id="IPR051219">
    <property type="entry name" value="Heterochromatin_chromo-domain"/>
</dbReference>
<proteinExistence type="predicted"/>
<feature type="compositionally biased region" description="Basic residues" evidence="7">
    <location>
        <begin position="23"/>
        <end position="36"/>
    </location>
</feature>
<dbReference type="Pfam" id="PF00385">
    <property type="entry name" value="Chromo"/>
    <property type="match status" value="1"/>
</dbReference>
<evidence type="ECO:0000256" key="4">
    <source>
        <dbReference type="ARBA" id="ARBA00022833"/>
    </source>
</evidence>
<evidence type="ECO:0000256" key="7">
    <source>
        <dbReference type="SAM" id="MobiDB-lite"/>
    </source>
</evidence>
<evidence type="ECO:0000313" key="11">
    <source>
        <dbReference type="Proteomes" id="UP001190700"/>
    </source>
</evidence>
<evidence type="ECO:0000256" key="5">
    <source>
        <dbReference type="ARBA" id="ARBA00023242"/>
    </source>
</evidence>
<dbReference type="GO" id="GO:0005634">
    <property type="term" value="C:nucleus"/>
    <property type="evidence" value="ECO:0007669"/>
    <property type="project" value="UniProtKB-SubCell"/>
</dbReference>
<dbReference type="InterPro" id="IPR016197">
    <property type="entry name" value="Chromo-like_dom_sf"/>
</dbReference>
<dbReference type="GO" id="GO:0003677">
    <property type="term" value="F:DNA binding"/>
    <property type="evidence" value="ECO:0007669"/>
    <property type="project" value="InterPro"/>
</dbReference>
<dbReference type="InterPro" id="IPR003656">
    <property type="entry name" value="Znf_BED"/>
</dbReference>
<comment type="caution">
    <text evidence="10">The sequence shown here is derived from an EMBL/GenBank/DDBJ whole genome shotgun (WGS) entry which is preliminary data.</text>
</comment>
<keyword evidence="3 6" id="KW-0863">Zinc-finger</keyword>
<comment type="subcellular location">
    <subcellularLocation>
        <location evidence="1">Nucleus</location>
    </subcellularLocation>
</comment>
<dbReference type="GO" id="GO:0008270">
    <property type="term" value="F:zinc ion binding"/>
    <property type="evidence" value="ECO:0007669"/>
    <property type="project" value="UniProtKB-KW"/>
</dbReference>
<dbReference type="EMBL" id="LGRX02024758">
    <property type="protein sequence ID" value="KAK3253564.1"/>
    <property type="molecule type" value="Genomic_DNA"/>
</dbReference>
<dbReference type="PROSITE" id="PS50013">
    <property type="entry name" value="CHROMO_2"/>
    <property type="match status" value="1"/>
</dbReference>
<dbReference type="AlphaFoldDB" id="A0AAE0CFV9"/>
<evidence type="ECO:0000313" key="10">
    <source>
        <dbReference type="EMBL" id="KAK3253564.1"/>
    </source>
</evidence>
<feature type="compositionally biased region" description="Polar residues" evidence="7">
    <location>
        <begin position="1"/>
        <end position="16"/>
    </location>
</feature>
<sequence length="243" mass="27143">MVATAANTPLASTDQDPSPAPHARLRGGRARSKSTTRKSSNCKNRQRLRAEGKGSTKRTKKSHFDPVNGEEEYFVVRSIKSERASYGETQWLVGWDGFATDDDTWEPIEHLAGYEAEISAYRAEEQARIQAIENDVLAKKRKSMSASTTSEGSREGTCGSVQEARKGKRRAKCWEHFKERMDENGKTIGLICKLCPQDDIKDDLAFSNNTSGMRSHLAHCHKDVFTAMETSGGRRLCNRLETV</sequence>
<feature type="domain" description="BED-type" evidence="9">
    <location>
        <begin position="168"/>
        <end position="228"/>
    </location>
</feature>
<dbReference type="InterPro" id="IPR023780">
    <property type="entry name" value="Chromo_domain"/>
</dbReference>
<dbReference type="Proteomes" id="UP001190700">
    <property type="component" value="Unassembled WGS sequence"/>
</dbReference>
<dbReference type="SMART" id="SM00614">
    <property type="entry name" value="ZnF_BED"/>
    <property type="match status" value="1"/>
</dbReference>
<feature type="region of interest" description="Disordered" evidence="7">
    <location>
        <begin position="1"/>
        <end position="65"/>
    </location>
</feature>
<evidence type="ECO:0000256" key="2">
    <source>
        <dbReference type="ARBA" id="ARBA00022723"/>
    </source>
</evidence>
<dbReference type="PROSITE" id="PS50808">
    <property type="entry name" value="ZF_BED"/>
    <property type="match status" value="1"/>
</dbReference>
<gene>
    <name evidence="10" type="ORF">CYMTET_37187</name>
</gene>
<keyword evidence="4" id="KW-0862">Zinc</keyword>
<organism evidence="10 11">
    <name type="scientific">Cymbomonas tetramitiformis</name>
    <dbReference type="NCBI Taxonomy" id="36881"/>
    <lineage>
        <taxon>Eukaryota</taxon>
        <taxon>Viridiplantae</taxon>
        <taxon>Chlorophyta</taxon>
        <taxon>Pyramimonadophyceae</taxon>
        <taxon>Pyramimonadales</taxon>
        <taxon>Pyramimonadaceae</taxon>
        <taxon>Cymbomonas</taxon>
    </lineage>
</organism>
<evidence type="ECO:0000256" key="3">
    <source>
        <dbReference type="ARBA" id="ARBA00022771"/>
    </source>
</evidence>
<dbReference type="InterPro" id="IPR000953">
    <property type="entry name" value="Chromo/chromo_shadow_dom"/>
</dbReference>
<reference evidence="10 11" key="1">
    <citation type="journal article" date="2015" name="Genome Biol. Evol.">
        <title>Comparative Genomics of a Bacterivorous Green Alga Reveals Evolutionary Causalities and Consequences of Phago-Mixotrophic Mode of Nutrition.</title>
        <authorList>
            <person name="Burns J.A."/>
            <person name="Paasch A."/>
            <person name="Narechania A."/>
            <person name="Kim E."/>
        </authorList>
    </citation>
    <scope>NUCLEOTIDE SEQUENCE [LARGE SCALE GENOMIC DNA]</scope>
    <source>
        <strain evidence="10 11">PLY_AMNH</strain>
    </source>
</reference>
<evidence type="ECO:0000259" key="8">
    <source>
        <dbReference type="PROSITE" id="PS50013"/>
    </source>
</evidence>
<accession>A0AAE0CFV9</accession>
<keyword evidence="11" id="KW-1185">Reference proteome</keyword>
<dbReference type="SUPFAM" id="SSF54160">
    <property type="entry name" value="Chromo domain-like"/>
    <property type="match status" value="1"/>
</dbReference>
<keyword evidence="5" id="KW-0539">Nucleus</keyword>
<dbReference type="PANTHER" id="PTHR22812">
    <property type="entry name" value="CHROMOBOX PROTEIN"/>
    <property type="match status" value="1"/>
</dbReference>
<feature type="domain" description="Chromo" evidence="8">
    <location>
        <begin position="74"/>
        <end position="133"/>
    </location>
</feature>
<evidence type="ECO:0000256" key="6">
    <source>
        <dbReference type="PROSITE-ProRule" id="PRU00027"/>
    </source>
</evidence>
<dbReference type="Gene3D" id="2.40.50.40">
    <property type="match status" value="1"/>
</dbReference>
<evidence type="ECO:0008006" key="12">
    <source>
        <dbReference type="Google" id="ProtNLM"/>
    </source>
</evidence>
<feature type="region of interest" description="Disordered" evidence="7">
    <location>
        <begin position="143"/>
        <end position="163"/>
    </location>
</feature>
<evidence type="ECO:0000256" key="1">
    <source>
        <dbReference type="ARBA" id="ARBA00004123"/>
    </source>
</evidence>